<evidence type="ECO:0000313" key="3">
    <source>
        <dbReference type="EMBL" id="SFV27557.1"/>
    </source>
</evidence>
<keyword evidence="4" id="KW-1185">Reference proteome</keyword>
<proteinExistence type="predicted"/>
<evidence type="ECO:0000259" key="2">
    <source>
        <dbReference type="Pfam" id="PF00535"/>
    </source>
</evidence>
<keyword evidence="3" id="KW-0808">Transferase</keyword>
<evidence type="ECO:0000313" key="4">
    <source>
        <dbReference type="Proteomes" id="UP000199423"/>
    </source>
</evidence>
<dbReference type="InterPro" id="IPR029044">
    <property type="entry name" value="Nucleotide-diphossugar_trans"/>
</dbReference>
<gene>
    <name evidence="3" type="ORF">SAMN04488557_0789</name>
</gene>
<feature type="region of interest" description="Disordered" evidence="1">
    <location>
        <begin position="288"/>
        <end position="331"/>
    </location>
</feature>
<dbReference type="RefSeq" id="WP_092864460.1">
    <property type="nucleotide sequence ID" value="NZ_FPCH01000001.1"/>
</dbReference>
<dbReference type="AlphaFoldDB" id="A0A1I7MYS5"/>
<name>A0A1I7MYS5_9HYPH</name>
<protein>
    <submittedName>
        <fullName evidence="3">Glycosyl transferase family 2</fullName>
    </submittedName>
</protein>
<evidence type="ECO:0000256" key="1">
    <source>
        <dbReference type="SAM" id="MobiDB-lite"/>
    </source>
</evidence>
<dbReference type="STRING" id="51670.SAMN04488557_0789"/>
<dbReference type="Gene3D" id="3.90.550.10">
    <property type="entry name" value="Spore Coat Polysaccharide Biosynthesis Protein SpsA, Chain A"/>
    <property type="match status" value="1"/>
</dbReference>
<dbReference type="PANTHER" id="PTHR43685:SF11">
    <property type="entry name" value="GLYCOSYLTRANSFERASE TAGX-RELATED"/>
    <property type="match status" value="1"/>
</dbReference>
<sequence>MQVIEFDEASSGLDRAKWENPLVSVIVTHHNYSDHLRDAILSILDQTHENWECVVVDDGSDAAHRVAAIKIVAGINDSRVTIRTLGENVGQIPAFFAGVEQTTGDFVCLLDPDDRYAEAFLEEALAAHLGAGVMCPIVSTDQYLTSERGIIGMGVRGDIYAAGMQRYGNYLEVRDPEEPGLLYIKATTPGWHWTSTSSMMFRRAVLKYLKPNRRLAYKDCADGYLAQGAHALGGSLFLQKALVYRTLHDANAWIDTEIYSSFQDKQRKGAKQSSPQAYHDVIEAIRHNGLPDFRRDPPKEPAPAPKKSEVPQRGMRRHLDRWHRSIRKRVP</sequence>
<dbReference type="Proteomes" id="UP000199423">
    <property type="component" value="Unassembled WGS sequence"/>
</dbReference>
<dbReference type="OrthoDB" id="194105at2"/>
<feature type="compositionally biased region" description="Basic residues" evidence="1">
    <location>
        <begin position="314"/>
        <end position="331"/>
    </location>
</feature>
<reference evidence="4" key="1">
    <citation type="submission" date="2016-10" db="EMBL/GenBank/DDBJ databases">
        <authorList>
            <person name="Varghese N."/>
            <person name="Submissions S."/>
        </authorList>
    </citation>
    <scope>NUCLEOTIDE SEQUENCE [LARGE SCALE GENOMIC DNA]</scope>
    <source>
        <strain evidence="4">DSM 1565</strain>
    </source>
</reference>
<dbReference type="InterPro" id="IPR050834">
    <property type="entry name" value="Glycosyltransf_2"/>
</dbReference>
<dbReference type="EMBL" id="FPCH01000001">
    <property type="protein sequence ID" value="SFV27557.1"/>
    <property type="molecule type" value="Genomic_DNA"/>
</dbReference>
<dbReference type="GO" id="GO:0016740">
    <property type="term" value="F:transferase activity"/>
    <property type="evidence" value="ECO:0007669"/>
    <property type="project" value="UniProtKB-KW"/>
</dbReference>
<feature type="domain" description="Glycosyltransferase 2-like" evidence="2">
    <location>
        <begin position="24"/>
        <end position="143"/>
    </location>
</feature>
<accession>A0A1I7MYS5</accession>
<dbReference type="Pfam" id="PF00535">
    <property type="entry name" value="Glycos_transf_2"/>
    <property type="match status" value="1"/>
</dbReference>
<organism evidence="3 4">
    <name type="scientific">Hyphomicrobium facile</name>
    <dbReference type="NCBI Taxonomy" id="51670"/>
    <lineage>
        <taxon>Bacteria</taxon>
        <taxon>Pseudomonadati</taxon>
        <taxon>Pseudomonadota</taxon>
        <taxon>Alphaproteobacteria</taxon>
        <taxon>Hyphomicrobiales</taxon>
        <taxon>Hyphomicrobiaceae</taxon>
        <taxon>Hyphomicrobium</taxon>
    </lineage>
</organism>
<dbReference type="PANTHER" id="PTHR43685">
    <property type="entry name" value="GLYCOSYLTRANSFERASE"/>
    <property type="match status" value="1"/>
</dbReference>
<dbReference type="SUPFAM" id="SSF53448">
    <property type="entry name" value="Nucleotide-diphospho-sugar transferases"/>
    <property type="match status" value="1"/>
</dbReference>
<dbReference type="InterPro" id="IPR001173">
    <property type="entry name" value="Glyco_trans_2-like"/>
</dbReference>